<feature type="compositionally biased region" description="Basic and acidic residues" evidence="1">
    <location>
        <begin position="235"/>
        <end position="263"/>
    </location>
</feature>
<evidence type="ECO:0000256" key="1">
    <source>
        <dbReference type="SAM" id="MobiDB-lite"/>
    </source>
</evidence>
<sequence length="316" mass="36682">MAMLQGQTPDRGYDKEVRHVTPDGPRVHDVGSKTFRVGNEYKAGRVDKDKALPQLEKEEHLLEQGYQINWTIVQGARVDREVLEKFQEKKDRWGNQFKVQEVTREQRRLALTIGKRLEKQKRAKEKAERARERAEQQRLRERKERAQHRLENIRRIAKEKQHREQVQAAELAAARQAAKEFPTLGQLMQREPVKPTAKEPKAPETERDRVAREAAETAVRDVQKQFRIEPVSPEKTPEKSTPEREAAEQKRLTELRIQRETREAQLAQIPPHVAKLMNLGQAHGPERAVETAREEAARAQGRSRDGRDSPGQERSR</sequence>
<evidence type="ECO:0000313" key="3">
    <source>
        <dbReference type="Proteomes" id="UP000501705"/>
    </source>
</evidence>
<reference evidence="2 3" key="1">
    <citation type="journal article" date="2019" name="ACS Chem. Biol.">
        <title>Identification and Mobilization of a Cryptic Antibiotic Biosynthesis Gene Locus from a Human-Pathogenic Nocardia Isolate.</title>
        <authorList>
            <person name="Herisse M."/>
            <person name="Ishida K."/>
            <person name="Porter J.L."/>
            <person name="Howden B."/>
            <person name="Hertweck C."/>
            <person name="Stinear T.P."/>
            <person name="Pidot S.J."/>
        </authorList>
    </citation>
    <scope>NUCLEOTIDE SEQUENCE [LARGE SCALE GENOMIC DNA]</scope>
    <source>
        <strain evidence="2 3">AUSMDU00024985</strain>
    </source>
</reference>
<protein>
    <submittedName>
        <fullName evidence="2">Uncharacterized protein</fullName>
    </submittedName>
</protein>
<dbReference type="AlphaFoldDB" id="A0A6G9XK56"/>
<feature type="compositionally biased region" description="Basic and acidic residues" evidence="1">
    <location>
        <begin position="11"/>
        <end position="31"/>
    </location>
</feature>
<name>A0A6G9XK56_NOCBR</name>
<evidence type="ECO:0000313" key="2">
    <source>
        <dbReference type="EMBL" id="QIS01283.1"/>
    </source>
</evidence>
<feature type="region of interest" description="Disordered" evidence="1">
    <location>
        <begin position="1"/>
        <end position="31"/>
    </location>
</feature>
<feature type="compositionally biased region" description="Basic and acidic residues" evidence="1">
    <location>
        <begin position="191"/>
        <end position="227"/>
    </location>
</feature>
<feature type="compositionally biased region" description="Basic and acidic residues" evidence="1">
    <location>
        <begin position="125"/>
        <end position="146"/>
    </location>
</feature>
<dbReference type="Proteomes" id="UP000501705">
    <property type="component" value="Chromosome"/>
</dbReference>
<gene>
    <name evidence="2" type="ORF">F5X71_02190</name>
</gene>
<feature type="compositionally biased region" description="Basic and acidic residues" evidence="1">
    <location>
        <begin position="284"/>
        <end position="316"/>
    </location>
</feature>
<feature type="region of interest" description="Disordered" evidence="1">
    <location>
        <begin position="188"/>
        <end position="316"/>
    </location>
</feature>
<dbReference type="EMBL" id="CP046171">
    <property type="protein sequence ID" value="QIS01283.1"/>
    <property type="molecule type" value="Genomic_DNA"/>
</dbReference>
<organism evidence="2 3">
    <name type="scientific">Nocardia brasiliensis</name>
    <dbReference type="NCBI Taxonomy" id="37326"/>
    <lineage>
        <taxon>Bacteria</taxon>
        <taxon>Bacillati</taxon>
        <taxon>Actinomycetota</taxon>
        <taxon>Actinomycetes</taxon>
        <taxon>Mycobacteriales</taxon>
        <taxon>Nocardiaceae</taxon>
        <taxon>Nocardia</taxon>
    </lineage>
</organism>
<dbReference type="RefSeq" id="WP_167460429.1">
    <property type="nucleotide sequence ID" value="NZ_CP046171.1"/>
</dbReference>
<accession>A0A6G9XK56</accession>
<feature type="region of interest" description="Disordered" evidence="1">
    <location>
        <begin position="120"/>
        <end position="146"/>
    </location>
</feature>
<proteinExistence type="predicted"/>